<reference evidence="1 2" key="1">
    <citation type="submission" date="2019-11" db="EMBL/GenBank/DDBJ databases">
        <authorList>
            <person name="Li X."/>
        </authorList>
    </citation>
    <scope>NUCLEOTIDE SEQUENCE [LARGE SCALE GENOMIC DNA]</scope>
    <source>
        <strain evidence="1 2">L9</strain>
    </source>
</reference>
<organism evidence="1 2">
    <name type="scientific">Ornithinibacillus caprae</name>
    <dbReference type="NCBI Taxonomy" id="2678566"/>
    <lineage>
        <taxon>Bacteria</taxon>
        <taxon>Bacillati</taxon>
        <taxon>Bacillota</taxon>
        <taxon>Bacilli</taxon>
        <taxon>Bacillales</taxon>
        <taxon>Bacillaceae</taxon>
        <taxon>Ornithinibacillus</taxon>
    </lineage>
</organism>
<evidence type="ECO:0000313" key="2">
    <source>
        <dbReference type="Proteomes" id="UP000469125"/>
    </source>
</evidence>
<protein>
    <submittedName>
        <fullName evidence="1">DUF3231 family protein</fullName>
    </submittedName>
</protein>
<keyword evidence="2" id="KW-1185">Reference proteome</keyword>
<dbReference type="Pfam" id="PF11553">
    <property type="entry name" value="DUF3231"/>
    <property type="match status" value="2"/>
</dbReference>
<dbReference type="Gene3D" id="1.20.1260.10">
    <property type="match status" value="2"/>
</dbReference>
<name>A0A6N8FLT6_9BACI</name>
<dbReference type="InterPro" id="IPR021617">
    <property type="entry name" value="DUF3231"/>
</dbReference>
<dbReference type="RefSeq" id="WP_155668255.1">
    <property type="nucleotide sequence ID" value="NZ_WOCA01000004.1"/>
</dbReference>
<dbReference type="Proteomes" id="UP000469125">
    <property type="component" value="Unassembled WGS sequence"/>
</dbReference>
<sequence>MEEKRIHLTSGEIGSLWTSYMNDSMSTTILKFMLKDISDPEIKTVLQSALDISTLHLKKLSHIFNKEEFAIPNGFTENDVDMDAPWLFTDVFCLSYVSHMARVGMISYSGFLSMSSRVDIRDYYTDCLHETSKLFNQAIEIALSKGVNPRHPYIKVPKKSDYIGSKEYLSGINPFSEKRPLNSIEISHLYFNTLTNSIGIRLCLAFAQTSPNKEVQEYLIRAKDVAKKHTKIFSDTLLKDNIETPRLPDVGVSDSTTQTFSDKFIMFHMSLLMSSGVGNYATAGGVSQRLDVAVNYERLSLEIAKLAKTGADIMIKYSWLEEPPGVKDRDKLARNKT</sequence>
<proteinExistence type="predicted"/>
<dbReference type="InterPro" id="IPR012347">
    <property type="entry name" value="Ferritin-like"/>
</dbReference>
<gene>
    <name evidence="1" type="ORF">GMD78_07730</name>
</gene>
<evidence type="ECO:0000313" key="1">
    <source>
        <dbReference type="EMBL" id="MUK88278.1"/>
    </source>
</evidence>
<dbReference type="EMBL" id="WOCA01000004">
    <property type="protein sequence ID" value="MUK88278.1"/>
    <property type="molecule type" value="Genomic_DNA"/>
</dbReference>
<dbReference type="AlphaFoldDB" id="A0A6N8FLT6"/>
<comment type="caution">
    <text evidence="1">The sequence shown here is derived from an EMBL/GenBank/DDBJ whole genome shotgun (WGS) entry which is preliminary data.</text>
</comment>
<accession>A0A6N8FLT6</accession>